<proteinExistence type="predicted"/>
<organism evidence="4 5">
    <name type="scientific">Symbiodinium microadriaticum</name>
    <name type="common">Dinoflagellate</name>
    <name type="synonym">Zooxanthella microadriatica</name>
    <dbReference type="NCBI Taxonomy" id="2951"/>
    <lineage>
        <taxon>Eukaryota</taxon>
        <taxon>Sar</taxon>
        <taxon>Alveolata</taxon>
        <taxon>Dinophyceae</taxon>
        <taxon>Suessiales</taxon>
        <taxon>Symbiodiniaceae</taxon>
        <taxon>Symbiodinium</taxon>
    </lineage>
</organism>
<evidence type="ECO:0000313" key="5">
    <source>
        <dbReference type="Proteomes" id="UP000186817"/>
    </source>
</evidence>
<comment type="caution">
    <text evidence="4">The sequence shown here is derived from an EMBL/GenBank/DDBJ whole genome shotgun (WGS) entry which is preliminary data.</text>
</comment>
<dbReference type="AlphaFoldDB" id="A0A1Q9F1W0"/>
<feature type="region of interest" description="Disordered" evidence="2">
    <location>
        <begin position="54"/>
        <end position="75"/>
    </location>
</feature>
<evidence type="ECO:0000313" key="4">
    <source>
        <dbReference type="EMBL" id="OLQ13631.1"/>
    </source>
</evidence>
<dbReference type="EMBL" id="LSRX01000025">
    <property type="protein sequence ID" value="OLQ13631.1"/>
    <property type="molecule type" value="Genomic_DNA"/>
</dbReference>
<protein>
    <recommendedName>
        <fullName evidence="3">Protein kinase domain-containing protein</fullName>
    </recommendedName>
</protein>
<reference evidence="4 5" key="1">
    <citation type="submission" date="2016-02" db="EMBL/GenBank/DDBJ databases">
        <title>Genome analysis of coral dinoflagellate symbionts highlights evolutionary adaptations to a symbiotic lifestyle.</title>
        <authorList>
            <person name="Aranda M."/>
            <person name="Li Y."/>
            <person name="Liew Y.J."/>
            <person name="Baumgarten S."/>
            <person name="Simakov O."/>
            <person name="Wilson M."/>
            <person name="Piel J."/>
            <person name="Ashoor H."/>
            <person name="Bougouffa S."/>
            <person name="Bajic V.B."/>
            <person name="Ryu T."/>
            <person name="Ravasi T."/>
            <person name="Bayer T."/>
            <person name="Micklem G."/>
            <person name="Kim H."/>
            <person name="Bhak J."/>
            <person name="Lajeunesse T.C."/>
            <person name="Voolstra C.R."/>
        </authorList>
    </citation>
    <scope>NUCLEOTIDE SEQUENCE [LARGE SCALE GENOMIC DNA]</scope>
    <source>
        <strain evidence="4 5">CCMP2467</strain>
    </source>
</reference>
<feature type="region of interest" description="Disordered" evidence="2">
    <location>
        <begin position="107"/>
        <end position="128"/>
    </location>
</feature>
<dbReference type="InterPro" id="IPR000719">
    <property type="entry name" value="Prot_kinase_dom"/>
</dbReference>
<dbReference type="PROSITE" id="PS00108">
    <property type="entry name" value="PROTEIN_KINASE_ST"/>
    <property type="match status" value="1"/>
</dbReference>
<keyword evidence="5" id="KW-1185">Reference proteome</keyword>
<feature type="coiled-coil region" evidence="1">
    <location>
        <begin position="514"/>
        <end position="624"/>
    </location>
</feature>
<feature type="domain" description="Protein kinase" evidence="3">
    <location>
        <begin position="154"/>
        <end position="443"/>
    </location>
</feature>
<dbReference type="Gene3D" id="1.10.510.10">
    <property type="entry name" value="Transferase(Phosphotransferase) domain 1"/>
    <property type="match status" value="1"/>
</dbReference>
<dbReference type="GO" id="GO:0005524">
    <property type="term" value="F:ATP binding"/>
    <property type="evidence" value="ECO:0007669"/>
    <property type="project" value="InterPro"/>
</dbReference>
<dbReference type="Proteomes" id="UP000186817">
    <property type="component" value="Unassembled WGS sequence"/>
</dbReference>
<dbReference type="OrthoDB" id="4062651at2759"/>
<feature type="region of interest" description="Disordered" evidence="2">
    <location>
        <begin position="443"/>
        <end position="469"/>
    </location>
</feature>
<dbReference type="InterPro" id="IPR051681">
    <property type="entry name" value="Ser/Thr_Kinases-Pseudokinases"/>
</dbReference>
<keyword evidence="1" id="KW-0175">Coiled coil</keyword>
<name>A0A1Q9F1W0_SYMMI</name>
<dbReference type="PROSITE" id="PS50011">
    <property type="entry name" value="PROTEIN_KINASE_DOM"/>
    <property type="match status" value="1"/>
</dbReference>
<dbReference type="GO" id="GO:0004674">
    <property type="term" value="F:protein serine/threonine kinase activity"/>
    <property type="evidence" value="ECO:0007669"/>
    <property type="project" value="TreeGrafter"/>
</dbReference>
<dbReference type="OMA" id="PAWKISS"/>
<dbReference type="Pfam" id="PF07714">
    <property type="entry name" value="PK_Tyr_Ser-Thr"/>
    <property type="match status" value="1"/>
</dbReference>
<evidence type="ECO:0000256" key="2">
    <source>
        <dbReference type="SAM" id="MobiDB-lite"/>
    </source>
</evidence>
<evidence type="ECO:0000259" key="3">
    <source>
        <dbReference type="PROSITE" id="PS50011"/>
    </source>
</evidence>
<dbReference type="InterPro" id="IPR001245">
    <property type="entry name" value="Ser-Thr/Tyr_kinase_cat_dom"/>
</dbReference>
<dbReference type="InterPro" id="IPR011009">
    <property type="entry name" value="Kinase-like_dom_sf"/>
</dbReference>
<evidence type="ECO:0000256" key="1">
    <source>
        <dbReference type="SAM" id="Coils"/>
    </source>
</evidence>
<sequence length="659" mass="73748">MMASLAPRHWLEVLSGSHELSWNYCRGIFDPNRHDVHTLQGYLDFISKDAERSRSRDGLAGSRRHRGRDAARGFESREAFHLQPSPMTSLEPAWKISSPFVPQVSASTCDGGDGPIGRAVSDTTSCSEDDSSTRQRRLWVRAMDSHWKLSRKDFKLHQELSRTLKSTLYRASWQGVDVVVKCAGLHDEVQFNQLQSVQSPQTCPEGLRSNAEGKEISDELLHEIDLLSSLRHPDLVMFLGACIDQHLPIMCVTEYLPGGDLERYFMAQRKSHDVVVWRPGLRQVLDWSSAVGRALSFLHCRDVVHRDLKPLNLLLTKHLEIKVSDFGISRLMARRDAQGYSMTGGVGSWRYMAPEVLRHQAYDEKVDIYAYGLIIYFMSSGKAPFHQLALDPEVILLQYRDGKEPRPLAADCHSRLRPIMTAAWHVIPKERPTAQDIVENLDLAPPSNQSQGSKTWSSKKKKDSAAGQGQRLGSFNEAFQRLPVLVQLVFRPQAGRQGDAQPERGESESPEAAAENLEIRAARMAKESAEADKAEAERALAEERLALETNLQYRVAVERDRQAQHAADVTAAAEAEARAEEEARLKEAVRAAREAREAKVLAAQKDAEEAVEEAVKHLEKVVQEEVRSKLAPFESRLADATEAASKAATTYDDLVQAQA</sequence>
<dbReference type="Gene3D" id="3.30.200.20">
    <property type="entry name" value="Phosphorylase Kinase, domain 1"/>
    <property type="match status" value="1"/>
</dbReference>
<dbReference type="SMART" id="SM00220">
    <property type="entry name" value="S_TKc"/>
    <property type="match status" value="1"/>
</dbReference>
<dbReference type="PANTHER" id="PTHR44329">
    <property type="entry name" value="SERINE/THREONINE-PROTEIN KINASE TNNI3K-RELATED"/>
    <property type="match status" value="1"/>
</dbReference>
<dbReference type="SUPFAM" id="SSF56112">
    <property type="entry name" value="Protein kinase-like (PK-like)"/>
    <property type="match status" value="1"/>
</dbReference>
<dbReference type="InterPro" id="IPR008271">
    <property type="entry name" value="Ser/Thr_kinase_AS"/>
</dbReference>
<gene>
    <name evidence="4" type="ORF">AK812_SmicGene2275</name>
</gene>
<dbReference type="PANTHER" id="PTHR44329:SF140">
    <property type="entry name" value="INACTIVE PROTEIN TYROSINE KINASE PTKL"/>
    <property type="match status" value="1"/>
</dbReference>
<accession>A0A1Q9F1W0</accession>